<name>A0A7C8IIE9_9PLEO</name>
<evidence type="ECO:0008006" key="4">
    <source>
        <dbReference type="Google" id="ProtNLM"/>
    </source>
</evidence>
<keyword evidence="3" id="KW-1185">Reference proteome</keyword>
<evidence type="ECO:0000313" key="2">
    <source>
        <dbReference type="EMBL" id="KAF2878406.1"/>
    </source>
</evidence>
<reference evidence="2 3" key="1">
    <citation type="submission" date="2020-01" db="EMBL/GenBank/DDBJ databases">
        <authorList>
            <consortium name="DOE Joint Genome Institute"/>
            <person name="Haridas S."/>
            <person name="Albert R."/>
            <person name="Binder M."/>
            <person name="Bloem J."/>
            <person name="Labutti K."/>
            <person name="Salamov A."/>
            <person name="Andreopoulos B."/>
            <person name="Baker S.E."/>
            <person name="Barry K."/>
            <person name="Bills G."/>
            <person name="Bluhm B.H."/>
            <person name="Cannon C."/>
            <person name="Castanera R."/>
            <person name="Culley D.E."/>
            <person name="Daum C."/>
            <person name="Ezra D."/>
            <person name="Gonzalez J.B."/>
            <person name="Henrissat B."/>
            <person name="Kuo A."/>
            <person name="Liang C."/>
            <person name="Lipzen A."/>
            <person name="Lutzoni F."/>
            <person name="Magnuson J."/>
            <person name="Mondo S."/>
            <person name="Nolan M."/>
            <person name="Ohm R."/>
            <person name="Pangilinan J."/>
            <person name="Park H.-J.H."/>
            <person name="Ramirez L."/>
            <person name="Alfaro M."/>
            <person name="Sun H."/>
            <person name="Tritt A."/>
            <person name="Yoshinaga Y."/>
            <person name="Zwiers L.-H.L."/>
            <person name="Turgeon B.G."/>
            <person name="Goodwin S.B."/>
            <person name="Spatafora J.W."/>
            <person name="Crous P.W."/>
            <person name="Grigoriev I.V."/>
        </authorList>
    </citation>
    <scope>NUCLEOTIDE SEQUENCE [LARGE SCALE GENOMIC DNA]</scope>
    <source>
        <strain evidence="2 3">CBS 611.86</strain>
    </source>
</reference>
<feature type="signal peptide" evidence="1">
    <location>
        <begin position="1"/>
        <end position="16"/>
    </location>
</feature>
<dbReference type="AlphaFoldDB" id="A0A7C8IIE9"/>
<evidence type="ECO:0000313" key="3">
    <source>
        <dbReference type="Proteomes" id="UP000481861"/>
    </source>
</evidence>
<gene>
    <name evidence="2" type="ORF">BDV95DRAFT_21073</name>
</gene>
<proteinExistence type="predicted"/>
<accession>A0A7C8IIE9</accession>
<sequence length="89" mass="10300">MCWSWVGLALSWVVGSEEQEGQTTSRIFAEPFNFVLARWQVWIVKSDFPCTPPPPMESLLGYHWKGKENARKLTFADASYQMPEYKVGR</sequence>
<protein>
    <recommendedName>
        <fullName evidence="4">Secreted protein</fullName>
    </recommendedName>
</protein>
<comment type="caution">
    <text evidence="2">The sequence shown here is derived from an EMBL/GenBank/DDBJ whole genome shotgun (WGS) entry which is preliminary data.</text>
</comment>
<organism evidence="2 3">
    <name type="scientific">Massariosphaeria phaeospora</name>
    <dbReference type="NCBI Taxonomy" id="100035"/>
    <lineage>
        <taxon>Eukaryota</taxon>
        <taxon>Fungi</taxon>
        <taxon>Dikarya</taxon>
        <taxon>Ascomycota</taxon>
        <taxon>Pezizomycotina</taxon>
        <taxon>Dothideomycetes</taxon>
        <taxon>Pleosporomycetidae</taxon>
        <taxon>Pleosporales</taxon>
        <taxon>Pleosporales incertae sedis</taxon>
        <taxon>Massariosphaeria</taxon>
    </lineage>
</organism>
<feature type="chain" id="PRO_5028853955" description="Secreted protein" evidence="1">
    <location>
        <begin position="17"/>
        <end position="89"/>
    </location>
</feature>
<evidence type="ECO:0000256" key="1">
    <source>
        <dbReference type="SAM" id="SignalP"/>
    </source>
</evidence>
<dbReference type="EMBL" id="JAADJZ010000001">
    <property type="protein sequence ID" value="KAF2878406.1"/>
    <property type="molecule type" value="Genomic_DNA"/>
</dbReference>
<keyword evidence="1" id="KW-0732">Signal</keyword>
<dbReference type="Proteomes" id="UP000481861">
    <property type="component" value="Unassembled WGS sequence"/>
</dbReference>